<dbReference type="SMART" id="SM01126">
    <property type="entry name" value="DDE_Tnp_IS1595"/>
    <property type="match status" value="2"/>
</dbReference>
<dbReference type="Proteomes" id="UP001497623">
    <property type="component" value="Unassembled WGS sequence"/>
</dbReference>
<evidence type="ECO:0000313" key="4">
    <source>
        <dbReference type="EMBL" id="CAL4087952.1"/>
    </source>
</evidence>
<dbReference type="PANTHER" id="PTHR47163:SF2">
    <property type="entry name" value="SI:DKEY-17M8.2"/>
    <property type="match status" value="1"/>
</dbReference>
<keyword evidence="5" id="KW-1185">Reference proteome</keyword>
<dbReference type="PROSITE" id="PS00028">
    <property type="entry name" value="ZINC_FINGER_C2H2_1"/>
    <property type="match status" value="1"/>
</dbReference>
<evidence type="ECO:0000313" key="5">
    <source>
        <dbReference type="Proteomes" id="UP001497623"/>
    </source>
</evidence>
<dbReference type="InterPro" id="IPR013087">
    <property type="entry name" value="Znf_C2H2_type"/>
</dbReference>
<feature type="compositionally biased region" description="Polar residues" evidence="2">
    <location>
        <begin position="659"/>
        <end position="674"/>
    </location>
</feature>
<dbReference type="PANTHER" id="PTHR47163">
    <property type="entry name" value="DDE_TNP_IS1595 DOMAIN-CONTAINING PROTEIN"/>
    <property type="match status" value="1"/>
</dbReference>
<evidence type="ECO:0000259" key="3">
    <source>
        <dbReference type="PROSITE" id="PS50157"/>
    </source>
</evidence>
<feature type="region of interest" description="Disordered" evidence="2">
    <location>
        <begin position="1149"/>
        <end position="1168"/>
    </location>
</feature>
<dbReference type="EMBL" id="CAXKWB010007625">
    <property type="protein sequence ID" value="CAL4087952.1"/>
    <property type="molecule type" value="Genomic_DNA"/>
</dbReference>
<accession>A0AAV2QID3</accession>
<feature type="region of interest" description="Disordered" evidence="2">
    <location>
        <begin position="14"/>
        <end position="40"/>
    </location>
</feature>
<proteinExistence type="predicted"/>
<dbReference type="InterPro" id="IPR024445">
    <property type="entry name" value="Tnp_ISXO2-like"/>
</dbReference>
<evidence type="ECO:0000256" key="2">
    <source>
        <dbReference type="SAM" id="MobiDB-lite"/>
    </source>
</evidence>
<feature type="region of interest" description="Disordered" evidence="2">
    <location>
        <begin position="659"/>
        <end position="680"/>
    </location>
</feature>
<keyword evidence="1" id="KW-0863">Zinc-finger</keyword>
<dbReference type="Pfam" id="PF12762">
    <property type="entry name" value="DDE_Tnp_IS1595"/>
    <property type="match status" value="2"/>
</dbReference>
<protein>
    <recommendedName>
        <fullName evidence="3">C2H2-type domain-containing protein</fullName>
    </recommendedName>
</protein>
<keyword evidence="1" id="KW-0479">Metal-binding</keyword>
<feature type="domain" description="C2H2-type" evidence="3">
    <location>
        <begin position="51"/>
        <end position="73"/>
    </location>
</feature>
<organism evidence="4 5">
    <name type="scientific">Meganyctiphanes norvegica</name>
    <name type="common">Northern krill</name>
    <name type="synonym">Thysanopoda norvegica</name>
    <dbReference type="NCBI Taxonomy" id="48144"/>
    <lineage>
        <taxon>Eukaryota</taxon>
        <taxon>Metazoa</taxon>
        <taxon>Ecdysozoa</taxon>
        <taxon>Arthropoda</taxon>
        <taxon>Crustacea</taxon>
        <taxon>Multicrustacea</taxon>
        <taxon>Malacostraca</taxon>
        <taxon>Eumalacostraca</taxon>
        <taxon>Eucarida</taxon>
        <taxon>Euphausiacea</taxon>
        <taxon>Euphausiidae</taxon>
        <taxon>Meganyctiphanes</taxon>
    </lineage>
</organism>
<evidence type="ECO:0000256" key="1">
    <source>
        <dbReference type="PROSITE-ProRule" id="PRU00042"/>
    </source>
</evidence>
<comment type="caution">
    <text evidence="4">The sequence shown here is derived from an EMBL/GenBank/DDBJ whole genome shotgun (WGS) entry which is preliminary data.</text>
</comment>
<name>A0AAV2QID3_MEGNR</name>
<keyword evidence="1" id="KW-0862">Zinc</keyword>
<reference evidence="4 5" key="1">
    <citation type="submission" date="2024-05" db="EMBL/GenBank/DDBJ databases">
        <authorList>
            <person name="Wallberg A."/>
        </authorList>
    </citation>
    <scope>NUCLEOTIDE SEQUENCE [LARGE SCALE GENOMIC DNA]</scope>
</reference>
<feature type="compositionally biased region" description="Low complexity" evidence="2">
    <location>
        <begin position="23"/>
        <end position="40"/>
    </location>
</feature>
<sequence length="1437" mass="167609">MNIAHPGYPIEQHITHQQRHQRQQMQQQQPQILQQQQLQHDQQQPQQQKLYKCNECGSMWANLKTLWIHQRKHLNFLGEGPSPPSSNATKIGPGISAPIVSNPMKFRHFNDNSISINSENLHKFTIIPQGYSLEPDNIYAPEPTKICNPEINEIFIQQPHMIINSQHPKAYNIEPQEICENLKRIESEFRSIEKQKLSEHSDTMEGVNIENSFFKLQHNIYLKEVDTSQEFNAPIESCIDNQEDPFKGVEIEKDKFYLEFPDKKCHPNILRHKKVKDCTDNKESEPEGDNVLLQQLFAESTPIIDVIRWLQQHQLLKSEMKCDSCEQFMTWKYNHWDMKWKDKYFWKCENSKCSSVYCTKTIRAGSIFDGSRLFLKQWLLVMYKWSKNIGSSATSKQMNISRKTIMSYYSFLRDICEVYFKENPIKLGGPGIHIEFDVFCLSPSYSNKQKCKHRSEHQPPILVLCIIDTECTPSIGYMEVVKTRDVDLLIPIIFKVVQPGSIIHSEDWREYNKIQALSDMGRTHSVNQSVNFIDANCECEHKQAIESYWNKHKSYYTAMKGTRRSNLNSYLKELMWHERFCENTLEILCEQIAVQYSDALYIDNTSFINLYSNLKLEKEAEKQVNRLKVNLGKITNISEPPHKKSCSRVQQGRHSIFQANITPEDSAPNTSNNNNKEDTCSREEIKNCTKKLEEKFEENINYLEEPSSQQEKQCSNKVDDCTDGEDSSFRGDNVILRLVTKATPIIDVIRWLQEHQLLKSKMMCDRCEHFMTWKYNHLEKKWKDGFYWKCENSKCPNLYCTKTIRAGSMFDGSKLYLKEWLIVMYNWSKNIGSSATSKQINFSRKTIIKFYSYIREICEIYFKVNPVKLGGPGKTIDVDVFCPFPQNSNKQKLDKAQEPQNPIWILCIVDSSCTPSIGYMEVVETRDVATLLPIILKVVQPGSIVHSVEWKAYSYVQGLSDTAGAVKHSIKFVDVNTYVDNKVIESYWKNHKNFYTSRGSTSRSNLNSYLQEIMWHERFSDNCLKILCEQIAIKYSEASYIDKTDESCSREKQEKRKKYLDLKLYENPNSLEPPRKKFHYRAQQKSHSIFRNSITKESIALDASYVNETDESCLGEEMDNPMSYLDGKLEVEENLNYLEEMPPKQCHLGDQQGTLSSNKKCSEEKEPESYNDNVIRHSIFKDSITQESSALDNLYINKKDESCSGEEMDNPTSCLEEKLEVEENLNYLEEMPPKNCHLGNQQGTLSSNKKCSEEKEPESNNDKVIWLFAEATPVIDVIRWFQQHQLLKKLMKCDHCKHPMTWKYNHWDKKWKDGFYWKCENSKCPNLYCTKTIRAGSIFDGSKLCLKDWLIIMYNWCKNFGSSATSDQVNISRKTIINYYNFIRNICEVYFKANPIKLGGPGITIEIDVFCPFHQSSHKSKDNHEPEPVSNLDSLYC</sequence>
<gene>
    <name evidence="4" type="ORF">MNOR_LOCUS13371</name>
</gene>
<dbReference type="InterPro" id="IPR053164">
    <property type="entry name" value="IS1016-like_transposase"/>
</dbReference>
<dbReference type="PROSITE" id="PS50157">
    <property type="entry name" value="ZINC_FINGER_C2H2_2"/>
    <property type="match status" value="1"/>
</dbReference>
<dbReference type="GO" id="GO:0008270">
    <property type="term" value="F:zinc ion binding"/>
    <property type="evidence" value="ECO:0007669"/>
    <property type="project" value="UniProtKB-KW"/>
</dbReference>
<feature type="region of interest" description="Disordered" evidence="2">
    <location>
        <begin position="1417"/>
        <end position="1437"/>
    </location>
</feature>